<organism evidence="2 3">
    <name type="scientific">Dothistroma septosporum (strain NZE10 / CBS 128990)</name>
    <name type="common">Red band needle blight fungus</name>
    <name type="synonym">Mycosphaerella pini</name>
    <dbReference type="NCBI Taxonomy" id="675120"/>
    <lineage>
        <taxon>Eukaryota</taxon>
        <taxon>Fungi</taxon>
        <taxon>Dikarya</taxon>
        <taxon>Ascomycota</taxon>
        <taxon>Pezizomycotina</taxon>
        <taxon>Dothideomycetes</taxon>
        <taxon>Dothideomycetidae</taxon>
        <taxon>Mycosphaerellales</taxon>
        <taxon>Mycosphaerellaceae</taxon>
        <taxon>Dothistroma</taxon>
    </lineage>
</organism>
<keyword evidence="3" id="KW-1185">Reference proteome</keyword>
<evidence type="ECO:0000313" key="3">
    <source>
        <dbReference type="Proteomes" id="UP000016933"/>
    </source>
</evidence>
<dbReference type="Proteomes" id="UP000016933">
    <property type="component" value="Unassembled WGS sequence"/>
</dbReference>
<dbReference type="EMBL" id="KB446535">
    <property type="protein sequence ID" value="EME50330.1"/>
    <property type="molecule type" value="Genomic_DNA"/>
</dbReference>
<evidence type="ECO:0000313" key="2">
    <source>
        <dbReference type="EMBL" id="EME50330.1"/>
    </source>
</evidence>
<evidence type="ECO:0000256" key="1">
    <source>
        <dbReference type="SAM" id="MobiDB-lite"/>
    </source>
</evidence>
<accession>N1Q5A9</accession>
<dbReference type="AlphaFoldDB" id="N1Q5A9"/>
<proteinExistence type="predicted"/>
<protein>
    <submittedName>
        <fullName evidence="2">Uncharacterized protein</fullName>
    </submittedName>
</protein>
<dbReference type="HOGENOM" id="CLU_422824_0_0_1"/>
<gene>
    <name evidence="2" type="ORF">DOTSEDRAFT_77364</name>
</gene>
<dbReference type="eggNOG" id="ENOG502SVDD">
    <property type="taxonomic scope" value="Eukaryota"/>
</dbReference>
<feature type="compositionally biased region" description="Basic and acidic residues" evidence="1">
    <location>
        <begin position="111"/>
        <end position="124"/>
    </location>
</feature>
<feature type="region of interest" description="Disordered" evidence="1">
    <location>
        <begin position="33"/>
        <end position="185"/>
    </location>
</feature>
<sequence>MEVEAMPLETRSEIEEEQFAAESRDLVWRDASDSFSNSSHAPFTAASHRSDMDWTGGARHRFAAKGKNNDVLQKQKAHFAKGLQKPQPFEAPDFLRYAIASRSHQPPMSFSHHDQTRPSMDHGSEASTSRRKRPHSGGETSSNKRHRMSNALSKAPPEPRSCGRYGSDGTGNKHGKAMPAVLPRPTNIDDEDRLLLANRERLLARNDWLGLSAARPLRMKFPAASDKENVGKRHRIHKSRDQKAKPARQRSHTPLFRQELRPRVGTLSNPEPDVDMHIKIGTDAFATQTQTSRRSQTTANTSMRPPSTEFGPISEESMLLGVDGDGFELKTDGAAPLQNMREPDVRLQTDFTGPSYDFAAPTVSMAPSFQLSQDSEPVSTLIYREREQSRATQLYNRQHIAAYVHHDSYHDDAYEGHADDFEGDESHTFDTSPAEGTVEHIDSEYDDDETFRTLMEADATLSGKSSMAAMASSSRGASTKPVPLENLQPQSAMKMVRYPDPYCYGEDHDGLAMRSDSLLAEPARTTKSEQYEPTELDTLVTFGSPSTSLRQLYQTMSRPTEVAQLPPEAPTQDEDDDEALWRSIVLKSQGSDSATSNLADTVQKTWLRKPDDLIEPAAYSSYSKASTESLQSDKATFGGSVLAGFQGSDRDSRQDLVLDSPHLRYLALKSGCRRLST</sequence>
<dbReference type="OrthoDB" id="5426563at2759"/>
<reference evidence="2 3" key="2">
    <citation type="journal article" date="2012" name="PLoS Pathog.">
        <title>Diverse lifestyles and strategies of plant pathogenesis encoded in the genomes of eighteen Dothideomycetes fungi.</title>
        <authorList>
            <person name="Ohm R.A."/>
            <person name="Feau N."/>
            <person name="Henrissat B."/>
            <person name="Schoch C.L."/>
            <person name="Horwitz B.A."/>
            <person name="Barry K.W."/>
            <person name="Condon B.J."/>
            <person name="Copeland A.C."/>
            <person name="Dhillon B."/>
            <person name="Glaser F."/>
            <person name="Hesse C.N."/>
            <person name="Kosti I."/>
            <person name="LaButti K."/>
            <person name="Lindquist E.A."/>
            <person name="Lucas S."/>
            <person name="Salamov A.A."/>
            <person name="Bradshaw R.E."/>
            <person name="Ciuffetti L."/>
            <person name="Hamelin R.C."/>
            <person name="Kema G.H.J."/>
            <person name="Lawrence C."/>
            <person name="Scott J.A."/>
            <person name="Spatafora J.W."/>
            <person name="Turgeon B.G."/>
            <person name="de Wit P.J.G.M."/>
            <person name="Zhong S."/>
            <person name="Goodwin S.B."/>
            <person name="Grigoriev I.V."/>
        </authorList>
    </citation>
    <scope>NUCLEOTIDE SEQUENCE [LARGE SCALE GENOMIC DNA]</scope>
    <source>
        <strain evidence="3">NZE10 / CBS 128990</strain>
    </source>
</reference>
<feature type="region of interest" description="Disordered" evidence="1">
    <location>
        <begin position="285"/>
        <end position="313"/>
    </location>
</feature>
<feature type="region of interest" description="Disordered" evidence="1">
    <location>
        <begin position="226"/>
        <end position="253"/>
    </location>
</feature>
<feature type="compositionally biased region" description="Low complexity" evidence="1">
    <location>
        <begin position="286"/>
        <end position="302"/>
    </location>
</feature>
<reference evidence="3" key="1">
    <citation type="journal article" date="2012" name="PLoS Genet.">
        <title>The genomes of the fungal plant pathogens Cladosporium fulvum and Dothistroma septosporum reveal adaptation to different hosts and lifestyles but also signatures of common ancestry.</title>
        <authorList>
            <person name="de Wit P.J.G.M."/>
            <person name="van der Burgt A."/>
            <person name="Oekmen B."/>
            <person name="Stergiopoulos I."/>
            <person name="Abd-Elsalam K.A."/>
            <person name="Aerts A.L."/>
            <person name="Bahkali A.H."/>
            <person name="Beenen H.G."/>
            <person name="Chettri P."/>
            <person name="Cox M.P."/>
            <person name="Datema E."/>
            <person name="de Vries R.P."/>
            <person name="Dhillon B."/>
            <person name="Ganley A.R."/>
            <person name="Griffiths S.A."/>
            <person name="Guo Y."/>
            <person name="Hamelin R.C."/>
            <person name="Henrissat B."/>
            <person name="Kabir M.S."/>
            <person name="Jashni M.K."/>
            <person name="Kema G."/>
            <person name="Klaubauf S."/>
            <person name="Lapidus A."/>
            <person name="Levasseur A."/>
            <person name="Lindquist E."/>
            <person name="Mehrabi R."/>
            <person name="Ohm R.A."/>
            <person name="Owen T.J."/>
            <person name="Salamov A."/>
            <person name="Schwelm A."/>
            <person name="Schijlen E."/>
            <person name="Sun H."/>
            <person name="van den Burg H.A."/>
            <person name="van Ham R.C.H.J."/>
            <person name="Zhang S."/>
            <person name="Goodwin S.B."/>
            <person name="Grigoriev I.V."/>
            <person name="Collemare J."/>
            <person name="Bradshaw R.E."/>
        </authorList>
    </citation>
    <scope>NUCLEOTIDE SEQUENCE [LARGE SCALE GENOMIC DNA]</scope>
    <source>
        <strain evidence="3">NZE10 / CBS 128990</strain>
    </source>
</reference>
<name>N1Q5A9_DOTSN</name>